<dbReference type="Proteomes" id="UP000328092">
    <property type="component" value="Unassembled WGS sequence"/>
</dbReference>
<evidence type="ECO:0000256" key="1">
    <source>
        <dbReference type="ARBA" id="ARBA00023125"/>
    </source>
</evidence>
<dbReference type="RefSeq" id="WP_139863153.1">
    <property type="nucleotide sequence ID" value="NZ_CAADFC020000028.1"/>
</dbReference>
<dbReference type="PROSITE" id="PS50977">
    <property type="entry name" value="HTH_TETR_2"/>
    <property type="match status" value="1"/>
</dbReference>
<dbReference type="InterPro" id="IPR050624">
    <property type="entry name" value="HTH-type_Tx_Regulator"/>
</dbReference>
<accession>A0A508TQJ0</accession>
<dbReference type="AlphaFoldDB" id="A0A508TQJ0"/>
<dbReference type="PANTHER" id="PTHR43479">
    <property type="entry name" value="ACREF/ENVCD OPERON REPRESSOR-RELATED"/>
    <property type="match status" value="1"/>
</dbReference>
<dbReference type="Gene3D" id="1.10.357.10">
    <property type="entry name" value="Tetracycline Repressor, domain 2"/>
    <property type="match status" value="1"/>
</dbReference>
<sequence>MTQATSAKVTKLNRVERNAWTKQRIFDAATKMVGKYGYAEASVARITEAAGVAQGTFYNHFENRQELLDQLLPKIGLDMVRFIRARTGTADAARQEIARFGAFFDFIREVPEFLRILNEAEFFAPIGYQKHLDNISSAYVRILRRARTAGAITDYSDDEFEAIVHVLMGARGYLSRRYSYSEQGVTAVPDHVISAYRKLITRGLFGAGHKDTSHER</sequence>
<dbReference type="GO" id="GO:0003677">
    <property type="term" value="F:DNA binding"/>
    <property type="evidence" value="ECO:0007669"/>
    <property type="project" value="UniProtKB-UniRule"/>
</dbReference>
<evidence type="ECO:0000313" key="5">
    <source>
        <dbReference type="Proteomes" id="UP000328092"/>
    </source>
</evidence>
<dbReference type="PRINTS" id="PR00455">
    <property type="entry name" value="HTHTETR"/>
</dbReference>
<protein>
    <submittedName>
        <fullName evidence="4">HTH-type transcriptional regulator BetI</fullName>
    </submittedName>
</protein>
<name>A0A508TQJ0_9BRAD</name>
<evidence type="ECO:0000256" key="2">
    <source>
        <dbReference type="PROSITE-ProRule" id="PRU00335"/>
    </source>
</evidence>
<evidence type="ECO:0000313" key="4">
    <source>
        <dbReference type="EMBL" id="VIO76474.1"/>
    </source>
</evidence>
<dbReference type="OrthoDB" id="9811084at2"/>
<keyword evidence="1 2" id="KW-0238">DNA-binding</keyword>
<reference evidence="4" key="1">
    <citation type="submission" date="2019-02" db="EMBL/GenBank/DDBJ databases">
        <authorList>
            <person name="Pothier F.J."/>
        </authorList>
    </citation>
    <scope>NUCLEOTIDE SEQUENCE</scope>
    <source>
        <strain evidence="4">CI-1B</strain>
    </source>
</reference>
<dbReference type="EMBL" id="CAADFC020000028">
    <property type="protein sequence ID" value="VIO76474.1"/>
    <property type="molecule type" value="Genomic_DNA"/>
</dbReference>
<evidence type="ECO:0000259" key="3">
    <source>
        <dbReference type="PROSITE" id="PS50977"/>
    </source>
</evidence>
<keyword evidence="5" id="KW-1185">Reference proteome</keyword>
<dbReference type="InterPro" id="IPR001647">
    <property type="entry name" value="HTH_TetR"/>
</dbReference>
<proteinExistence type="predicted"/>
<feature type="domain" description="HTH tetR-type" evidence="3">
    <location>
        <begin position="19"/>
        <end position="79"/>
    </location>
</feature>
<organism evidence="4 5">
    <name type="scientific">Bradyrhizobium ivorense</name>
    <dbReference type="NCBI Taxonomy" id="2511166"/>
    <lineage>
        <taxon>Bacteria</taxon>
        <taxon>Pseudomonadati</taxon>
        <taxon>Pseudomonadota</taxon>
        <taxon>Alphaproteobacteria</taxon>
        <taxon>Hyphomicrobiales</taxon>
        <taxon>Nitrobacteraceae</taxon>
        <taxon>Bradyrhizobium</taxon>
    </lineage>
</organism>
<gene>
    <name evidence="4" type="primary">betI_8</name>
    <name evidence="4" type="ORF">CI1B_64790</name>
</gene>
<dbReference type="Pfam" id="PF00440">
    <property type="entry name" value="TetR_N"/>
    <property type="match status" value="1"/>
</dbReference>
<dbReference type="SUPFAM" id="SSF46689">
    <property type="entry name" value="Homeodomain-like"/>
    <property type="match status" value="1"/>
</dbReference>
<dbReference type="InterPro" id="IPR009057">
    <property type="entry name" value="Homeodomain-like_sf"/>
</dbReference>
<dbReference type="PANTHER" id="PTHR43479:SF11">
    <property type="entry name" value="ACREF_ENVCD OPERON REPRESSOR-RELATED"/>
    <property type="match status" value="1"/>
</dbReference>
<comment type="caution">
    <text evidence="4">The sequence shown here is derived from an EMBL/GenBank/DDBJ whole genome shotgun (WGS) entry which is preliminary data.</text>
</comment>
<feature type="DNA-binding region" description="H-T-H motif" evidence="2">
    <location>
        <begin position="42"/>
        <end position="61"/>
    </location>
</feature>